<feature type="compositionally biased region" description="Basic and acidic residues" evidence="1">
    <location>
        <begin position="88"/>
        <end position="102"/>
    </location>
</feature>
<dbReference type="Proteomes" id="UP001620626">
    <property type="component" value="Unassembled WGS sequence"/>
</dbReference>
<proteinExistence type="predicted"/>
<accession>A0ABD2JCR0</accession>
<gene>
    <name evidence="2" type="ORF">niasHT_023828</name>
</gene>
<feature type="compositionally biased region" description="Pro residues" evidence="1">
    <location>
        <begin position="352"/>
        <end position="366"/>
    </location>
</feature>
<reference evidence="2 3" key="1">
    <citation type="submission" date="2024-10" db="EMBL/GenBank/DDBJ databases">
        <authorList>
            <person name="Kim D."/>
        </authorList>
    </citation>
    <scope>NUCLEOTIDE SEQUENCE [LARGE SCALE GENOMIC DNA]</scope>
    <source>
        <strain evidence="2">BH-2024</strain>
    </source>
</reference>
<dbReference type="EMBL" id="JBICBT010001002">
    <property type="protein sequence ID" value="KAL3088268.1"/>
    <property type="molecule type" value="Genomic_DNA"/>
</dbReference>
<dbReference type="AlphaFoldDB" id="A0ABD2JCR0"/>
<name>A0ABD2JCR0_9BILA</name>
<sequence length="431" mass="47571">MAKGTDGIPPTERHNTALTGEKWFSMKLCREEKHWLELRVKDLLHAVGRKCGIDPSEIDKIDLENIVQRQIALNEGREPPPDTNDDPPPPKEPRPPSPEEQKPLLQQRLPLPPKKPPHPSPPPMALADQRFFGGPPEERTFPLDESHHKREKQLNLELCKFIAIDMDELPNAVEVLPEEQALSWTEPPKVIVRPHQNLVEPNPDIASPAQLVAQTPPQVIVDDVTHRMIDLEPKKFKEKKEKYGRNPKKLYETYQEEWDRLEKLSDKKLGPRRKSVLALNTLGGSVAGGSSAARGRDASLDGAVGSAVLGPSSASRSPVRRRGAAVPRPSLAPSTSSHFASSDCSGADPSSPDGPSPPPTHCPTSPPELAYPNFPAKSRASISPHVLRPPSPRATLKNRRSSSPRKLSMTKFRKFGDTVTHPVVRGTDSKE</sequence>
<protein>
    <submittedName>
        <fullName evidence="2">Uncharacterized protein</fullName>
    </submittedName>
</protein>
<feature type="compositionally biased region" description="Pro residues" evidence="1">
    <location>
        <begin position="110"/>
        <end position="124"/>
    </location>
</feature>
<feature type="region of interest" description="Disordered" evidence="1">
    <location>
        <begin position="306"/>
        <end position="431"/>
    </location>
</feature>
<evidence type="ECO:0000313" key="3">
    <source>
        <dbReference type="Proteomes" id="UP001620626"/>
    </source>
</evidence>
<feature type="compositionally biased region" description="Basic and acidic residues" evidence="1">
    <location>
        <begin position="136"/>
        <end position="148"/>
    </location>
</feature>
<organism evidence="2 3">
    <name type="scientific">Heterodera trifolii</name>
    <dbReference type="NCBI Taxonomy" id="157864"/>
    <lineage>
        <taxon>Eukaryota</taxon>
        <taxon>Metazoa</taxon>
        <taxon>Ecdysozoa</taxon>
        <taxon>Nematoda</taxon>
        <taxon>Chromadorea</taxon>
        <taxon>Rhabditida</taxon>
        <taxon>Tylenchina</taxon>
        <taxon>Tylenchomorpha</taxon>
        <taxon>Tylenchoidea</taxon>
        <taxon>Heteroderidae</taxon>
        <taxon>Heteroderinae</taxon>
        <taxon>Heterodera</taxon>
    </lineage>
</organism>
<feature type="region of interest" description="Disordered" evidence="1">
    <location>
        <begin position="72"/>
        <end position="148"/>
    </location>
</feature>
<comment type="caution">
    <text evidence="2">The sequence shown here is derived from an EMBL/GenBank/DDBJ whole genome shotgun (WGS) entry which is preliminary data.</text>
</comment>
<feature type="compositionally biased region" description="Low complexity" evidence="1">
    <location>
        <begin position="340"/>
        <end position="351"/>
    </location>
</feature>
<keyword evidence="3" id="KW-1185">Reference proteome</keyword>
<evidence type="ECO:0000313" key="2">
    <source>
        <dbReference type="EMBL" id="KAL3088268.1"/>
    </source>
</evidence>
<evidence type="ECO:0000256" key="1">
    <source>
        <dbReference type="SAM" id="MobiDB-lite"/>
    </source>
</evidence>